<dbReference type="AlphaFoldDB" id="A0A1M6M6R1"/>
<dbReference type="PANTHER" id="PTHR34220:SF7">
    <property type="entry name" value="SENSOR HISTIDINE KINASE YPDA"/>
    <property type="match status" value="1"/>
</dbReference>
<dbReference type="EMBL" id="FQZY01000017">
    <property type="protein sequence ID" value="SHJ78963.1"/>
    <property type="molecule type" value="Genomic_DNA"/>
</dbReference>
<dbReference type="InterPro" id="IPR003594">
    <property type="entry name" value="HATPase_dom"/>
</dbReference>
<dbReference type="OrthoDB" id="9809348at2"/>
<feature type="coiled-coil region" evidence="8">
    <location>
        <begin position="257"/>
        <end position="284"/>
    </location>
</feature>
<dbReference type="PROSITE" id="PS50109">
    <property type="entry name" value="HIS_KIN"/>
    <property type="match status" value="1"/>
</dbReference>
<dbReference type="SUPFAM" id="SSF55874">
    <property type="entry name" value="ATPase domain of HSP90 chaperone/DNA topoisomerase II/histidine kinase"/>
    <property type="match status" value="1"/>
</dbReference>
<evidence type="ECO:0000256" key="10">
    <source>
        <dbReference type="SAM" id="Phobius"/>
    </source>
</evidence>
<dbReference type="PANTHER" id="PTHR34220">
    <property type="entry name" value="SENSOR HISTIDINE KINASE YPDA"/>
    <property type="match status" value="1"/>
</dbReference>
<keyword evidence="7" id="KW-0902">Two-component regulatory system</keyword>
<dbReference type="Gene3D" id="6.10.340.10">
    <property type="match status" value="1"/>
</dbReference>
<protein>
    <recommendedName>
        <fullName evidence="3">histidine kinase</fullName>
        <ecNumber evidence="3">2.7.13.3</ecNumber>
    </recommendedName>
</protein>
<evidence type="ECO:0000256" key="7">
    <source>
        <dbReference type="ARBA" id="ARBA00023012"/>
    </source>
</evidence>
<evidence type="ECO:0000259" key="12">
    <source>
        <dbReference type="PROSITE" id="PS50885"/>
    </source>
</evidence>
<dbReference type="GO" id="GO:0000155">
    <property type="term" value="F:phosphorelay sensor kinase activity"/>
    <property type="evidence" value="ECO:0007669"/>
    <property type="project" value="InterPro"/>
</dbReference>
<evidence type="ECO:0000256" key="3">
    <source>
        <dbReference type="ARBA" id="ARBA00012438"/>
    </source>
</evidence>
<keyword evidence="8" id="KW-0175">Coiled coil</keyword>
<proteinExistence type="predicted"/>
<gene>
    <name evidence="13" type="ORF">SAMN02745243_01371</name>
</gene>
<dbReference type="SMART" id="SM00304">
    <property type="entry name" value="HAMP"/>
    <property type="match status" value="1"/>
</dbReference>
<dbReference type="Proteomes" id="UP000184301">
    <property type="component" value="Unassembled WGS sequence"/>
</dbReference>
<feature type="transmembrane region" description="Helical" evidence="10">
    <location>
        <begin position="184"/>
        <end position="205"/>
    </location>
</feature>
<evidence type="ECO:0000256" key="8">
    <source>
        <dbReference type="SAM" id="Coils"/>
    </source>
</evidence>
<dbReference type="Pfam" id="PF06580">
    <property type="entry name" value="His_kinase"/>
    <property type="match status" value="1"/>
</dbReference>
<dbReference type="InterPro" id="IPR010559">
    <property type="entry name" value="Sig_transdc_His_kin_internal"/>
</dbReference>
<dbReference type="PROSITE" id="PS50885">
    <property type="entry name" value="HAMP"/>
    <property type="match status" value="1"/>
</dbReference>
<feature type="region of interest" description="Disordered" evidence="9">
    <location>
        <begin position="493"/>
        <end position="512"/>
    </location>
</feature>
<keyword evidence="6" id="KW-0418">Kinase</keyword>
<evidence type="ECO:0000256" key="5">
    <source>
        <dbReference type="ARBA" id="ARBA00022679"/>
    </source>
</evidence>
<organism evidence="13 14">
    <name type="scientific">Hespellia stercorisuis DSM 15480</name>
    <dbReference type="NCBI Taxonomy" id="1121950"/>
    <lineage>
        <taxon>Bacteria</taxon>
        <taxon>Bacillati</taxon>
        <taxon>Bacillota</taxon>
        <taxon>Clostridia</taxon>
        <taxon>Lachnospirales</taxon>
        <taxon>Lachnospiraceae</taxon>
        <taxon>Hespellia</taxon>
    </lineage>
</organism>
<reference evidence="13 14" key="1">
    <citation type="submission" date="2016-11" db="EMBL/GenBank/DDBJ databases">
        <authorList>
            <person name="Jaros S."/>
            <person name="Januszkiewicz K."/>
            <person name="Wedrychowicz H."/>
        </authorList>
    </citation>
    <scope>NUCLEOTIDE SEQUENCE [LARGE SCALE GENOMIC DNA]</scope>
    <source>
        <strain evidence="13 14">DSM 15480</strain>
    </source>
</reference>
<dbReference type="InterPro" id="IPR050640">
    <property type="entry name" value="Bact_2-comp_sensor_kinase"/>
</dbReference>
<keyword evidence="10" id="KW-0472">Membrane</keyword>
<feature type="domain" description="HAMP" evidence="12">
    <location>
        <begin position="208"/>
        <end position="261"/>
    </location>
</feature>
<dbReference type="Pfam" id="PF00672">
    <property type="entry name" value="HAMP"/>
    <property type="match status" value="1"/>
</dbReference>
<keyword evidence="14" id="KW-1185">Reference proteome</keyword>
<accession>A0A1M6M6R1</accession>
<dbReference type="InterPro" id="IPR003660">
    <property type="entry name" value="HAMP_dom"/>
</dbReference>
<dbReference type="SUPFAM" id="SSF158472">
    <property type="entry name" value="HAMP domain-like"/>
    <property type="match status" value="1"/>
</dbReference>
<keyword evidence="4" id="KW-0597">Phosphoprotein</keyword>
<dbReference type="STRING" id="1121950.SAMN02745243_01371"/>
<dbReference type="SMART" id="SM00387">
    <property type="entry name" value="HATPase_c"/>
    <property type="match status" value="1"/>
</dbReference>
<dbReference type="GO" id="GO:0016020">
    <property type="term" value="C:membrane"/>
    <property type="evidence" value="ECO:0007669"/>
    <property type="project" value="UniProtKB-SubCell"/>
</dbReference>
<feature type="domain" description="Histidine kinase" evidence="11">
    <location>
        <begin position="385"/>
        <end position="496"/>
    </location>
</feature>
<dbReference type="Gene3D" id="3.30.565.10">
    <property type="entry name" value="Histidine kinase-like ATPase, C-terminal domain"/>
    <property type="match status" value="1"/>
</dbReference>
<evidence type="ECO:0000313" key="13">
    <source>
        <dbReference type="EMBL" id="SHJ78963.1"/>
    </source>
</evidence>
<name>A0A1M6M6R1_9FIRM</name>
<comment type="subcellular location">
    <subcellularLocation>
        <location evidence="2">Membrane</location>
    </subcellularLocation>
</comment>
<evidence type="ECO:0000256" key="6">
    <source>
        <dbReference type="ARBA" id="ARBA00022777"/>
    </source>
</evidence>
<evidence type="ECO:0000256" key="1">
    <source>
        <dbReference type="ARBA" id="ARBA00000085"/>
    </source>
</evidence>
<evidence type="ECO:0000256" key="2">
    <source>
        <dbReference type="ARBA" id="ARBA00004370"/>
    </source>
</evidence>
<dbReference type="Pfam" id="PF02518">
    <property type="entry name" value="HATPase_c"/>
    <property type="match status" value="1"/>
</dbReference>
<dbReference type="RefSeq" id="WP_073107373.1">
    <property type="nucleotide sequence ID" value="NZ_FQZY01000017.1"/>
</dbReference>
<dbReference type="InterPro" id="IPR005467">
    <property type="entry name" value="His_kinase_dom"/>
</dbReference>
<dbReference type="CDD" id="cd06225">
    <property type="entry name" value="HAMP"/>
    <property type="match status" value="1"/>
</dbReference>
<keyword evidence="10" id="KW-1133">Transmembrane helix</keyword>
<evidence type="ECO:0000313" key="14">
    <source>
        <dbReference type="Proteomes" id="UP000184301"/>
    </source>
</evidence>
<sequence length="512" mass="57227">MRKLKRRFHNMSLRYKLSASFLGVCILLVLVNGIVYFNLRQTIGQVDGVYSSNLELNKLMASLDGVQQSLYQYLETKSSAALEQYYVYEQSYQDLYSGFNTEITGSQGALLEKNIYNISNTYLGKTDGAVQAKRGRNVSKYKEGYAESQKLYQYLRSSIDTLNADNFQQNSKKYTVLRGSLNSLMVSALVLLTAAMTVAILWMTFITRSITKPLEELAKSANEIACGSIDVGFPIVETGDEVAIVAKACNKMMDSIRDFIARIMENYQREAEHIENELSMKNDLNEAQLRYLQSQINPHFLFNTLNAGAQLAMMEGAEKTCIFIENMADFFRYNVRKTGQETTLAEELELVDSYIYILNVRFAGDIHFEKRVNEKLVQVTMPGMILQPIVENAVNHGIRGMEGDGRILLSVYAQEGDVCVEVSDNGAGIADETIEMLMTSRAEAQQAQSDSPEGGIGLSNVISRLKRSFGREKVFTIEKGTDGVGTTVKIFIPATQTEQKEESSADDQSTGM</sequence>
<evidence type="ECO:0000259" key="11">
    <source>
        <dbReference type="PROSITE" id="PS50109"/>
    </source>
</evidence>
<dbReference type="InterPro" id="IPR036890">
    <property type="entry name" value="HATPase_C_sf"/>
</dbReference>
<evidence type="ECO:0000256" key="9">
    <source>
        <dbReference type="SAM" id="MobiDB-lite"/>
    </source>
</evidence>
<keyword evidence="5" id="KW-0808">Transferase</keyword>
<keyword evidence="10" id="KW-0812">Transmembrane</keyword>
<evidence type="ECO:0000256" key="4">
    <source>
        <dbReference type="ARBA" id="ARBA00022553"/>
    </source>
</evidence>
<dbReference type="EC" id="2.7.13.3" evidence="3"/>
<comment type="catalytic activity">
    <reaction evidence="1">
        <text>ATP + protein L-histidine = ADP + protein N-phospho-L-histidine.</text>
        <dbReference type="EC" id="2.7.13.3"/>
    </reaction>
</comment>